<evidence type="ECO:0000256" key="1">
    <source>
        <dbReference type="ARBA" id="ARBA00004141"/>
    </source>
</evidence>
<keyword evidence="6 11" id="KW-1133">Transmembrane helix</keyword>
<keyword evidence="3" id="KW-0813">Transport</keyword>
<feature type="transmembrane region" description="Helical" evidence="11">
    <location>
        <begin position="529"/>
        <end position="547"/>
    </location>
</feature>
<dbReference type="PANTHER" id="PTHR48022:SF34">
    <property type="entry name" value="MAJOR FACILITATOR SUPERFAMILY (MFS) PROFILE DOMAIN-CONTAINING PROTEIN-RELATED"/>
    <property type="match status" value="1"/>
</dbReference>
<dbReference type="Gene3D" id="1.20.1250.20">
    <property type="entry name" value="MFS general substrate transporter like domains"/>
    <property type="match status" value="1"/>
</dbReference>
<dbReference type="GO" id="GO:0016020">
    <property type="term" value="C:membrane"/>
    <property type="evidence" value="ECO:0007669"/>
    <property type="project" value="UniProtKB-SubCell"/>
</dbReference>
<dbReference type="InterPro" id="IPR003663">
    <property type="entry name" value="Sugar/inositol_transpt"/>
</dbReference>
<evidence type="ECO:0000256" key="3">
    <source>
        <dbReference type="ARBA" id="ARBA00022448"/>
    </source>
</evidence>
<evidence type="ECO:0000256" key="5">
    <source>
        <dbReference type="ARBA" id="ARBA00022911"/>
    </source>
</evidence>
<feature type="transmembrane region" description="Helical" evidence="11">
    <location>
        <begin position="268"/>
        <end position="290"/>
    </location>
</feature>
<feature type="domain" description="Major facilitator superfamily (MFS) profile" evidence="12">
    <location>
        <begin position="166"/>
        <end position="621"/>
    </location>
</feature>
<feature type="transmembrane region" description="Helical" evidence="11">
    <location>
        <begin position="559"/>
        <end position="579"/>
    </location>
</feature>
<dbReference type="PROSITE" id="PS00217">
    <property type="entry name" value="SUGAR_TRANSPORT_2"/>
    <property type="match status" value="1"/>
</dbReference>
<dbReference type="OrthoDB" id="508119at2759"/>
<dbReference type="InterPro" id="IPR005828">
    <property type="entry name" value="MFS_sugar_transport-like"/>
</dbReference>
<evidence type="ECO:0000256" key="10">
    <source>
        <dbReference type="SAM" id="MobiDB-lite"/>
    </source>
</evidence>
<dbReference type="InterPro" id="IPR050360">
    <property type="entry name" value="MFS_Sugar_Transporters"/>
</dbReference>
<accession>A0A4S4M1I4</accession>
<dbReference type="PROSITE" id="PS50850">
    <property type="entry name" value="MFS"/>
    <property type="match status" value="1"/>
</dbReference>
<gene>
    <name evidence="13" type="ORF">EW146_g2245</name>
</gene>
<feature type="compositionally biased region" description="Basic and acidic residues" evidence="10">
    <location>
        <begin position="665"/>
        <end position="675"/>
    </location>
</feature>
<dbReference type="InterPro" id="IPR020846">
    <property type="entry name" value="MFS_dom"/>
</dbReference>
<feature type="transmembrane region" description="Helical" evidence="11">
    <location>
        <begin position="495"/>
        <end position="517"/>
    </location>
</feature>
<dbReference type="FunFam" id="1.20.1250.20:FF:000026">
    <property type="entry name" value="MFS quinate transporter QutD"/>
    <property type="match status" value="1"/>
</dbReference>
<comment type="catalytic activity">
    <reaction evidence="9">
        <text>myo-inositol(out) + H(+)(out) = myo-inositol(in) + H(+)(in)</text>
        <dbReference type="Rhea" id="RHEA:60364"/>
        <dbReference type="ChEBI" id="CHEBI:15378"/>
        <dbReference type="ChEBI" id="CHEBI:17268"/>
    </reaction>
</comment>
<dbReference type="EMBL" id="SGPL01000063">
    <property type="protein sequence ID" value="THH18822.1"/>
    <property type="molecule type" value="Genomic_DNA"/>
</dbReference>
<protein>
    <recommendedName>
        <fullName evidence="8">Quinate transporter</fullName>
    </recommendedName>
</protein>
<feature type="transmembrane region" description="Helical" evidence="11">
    <location>
        <begin position="241"/>
        <end position="262"/>
    </location>
</feature>
<feature type="transmembrane region" description="Helical" evidence="11">
    <location>
        <begin position="210"/>
        <end position="229"/>
    </location>
</feature>
<proteinExistence type="inferred from homology"/>
<comment type="similarity">
    <text evidence="2">Belongs to the major facilitator superfamily. Sugar transporter (TC 2.A.1.1) family.</text>
</comment>
<dbReference type="AlphaFoldDB" id="A0A4S4M1I4"/>
<feature type="transmembrane region" description="Helical" evidence="11">
    <location>
        <begin position="469"/>
        <end position="488"/>
    </location>
</feature>
<feature type="transmembrane region" description="Helical" evidence="11">
    <location>
        <begin position="428"/>
        <end position="449"/>
    </location>
</feature>
<dbReference type="SUPFAM" id="SSF103473">
    <property type="entry name" value="MFS general substrate transporter"/>
    <property type="match status" value="1"/>
</dbReference>
<dbReference type="PANTHER" id="PTHR48022">
    <property type="entry name" value="PLASTIDIC GLUCOSE TRANSPORTER 4"/>
    <property type="match status" value="1"/>
</dbReference>
<evidence type="ECO:0000256" key="6">
    <source>
        <dbReference type="ARBA" id="ARBA00022989"/>
    </source>
</evidence>
<evidence type="ECO:0000256" key="4">
    <source>
        <dbReference type="ARBA" id="ARBA00022692"/>
    </source>
</evidence>
<evidence type="ECO:0000256" key="7">
    <source>
        <dbReference type="ARBA" id="ARBA00023136"/>
    </source>
</evidence>
<evidence type="ECO:0000259" key="12">
    <source>
        <dbReference type="PROSITE" id="PS50850"/>
    </source>
</evidence>
<dbReference type="Pfam" id="PF00083">
    <property type="entry name" value="Sugar_tr"/>
    <property type="match status" value="1"/>
</dbReference>
<evidence type="ECO:0000256" key="2">
    <source>
        <dbReference type="ARBA" id="ARBA00010992"/>
    </source>
</evidence>
<dbReference type="InterPro" id="IPR005829">
    <property type="entry name" value="Sugar_transporter_CS"/>
</dbReference>
<dbReference type="GO" id="GO:0005351">
    <property type="term" value="F:carbohydrate:proton symporter activity"/>
    <property type="evidence" value="ECO:0007669"/>
    <property type="project" value="TreeGrafter"/>
</dbReference>
<reference evidence="13 14" key="1">
    <citation type="submission" date="2019-02" db="EMBL/GenBank/DDBJ databases">
        <title>Genome sequencing of the rare red list fungi Bondarzewia mesenterica.</title>
        <authorList>
            <person name="Buettner E."/>
            <person name="Kellner H."/>
        </authorList>
    </citation>
    <scope>NUCLEOTIDE SEQUENCE [LARGE SCALE GENOMIC DNA]</scope>
    <source>
        <strain evidence="13 14">DSM 108281</strain>
    </source>
</reference>
<feature type="transmembrane region" description="Helical" evidence="11">
    <location>
        <begin position="163"/>
        <end position="190"/>
    </location>
</feature>
<evidence type="ECO:0000313" key="13">
    <source>
        <dbReference type="EMBL" id="THH18822.1"/>
    </source>
</evidence>
<keyword evidence="7 11" id="KW-0472">Membrane</keyword>
<feature type="transmembrane region" description="Helical" evidence="11">
    <location>
        <begin position="302"/>
        <end position="323"/>
    </location>
</feature>
<dbReference type="InterPro" id="IPR036259">
    <property type="entry name" value="MFS_trans_sf"/>
</dbReference>
<name>A0A4S4M1I4_9AGAM</name>
<sequence>MFRCRRGTHIFRNHERSNGSKLQGTPRDPIKMPLLGQPIKAFCYSNKTMITGWRKLIAKAPEFKTACFELFFLSLCVSHRYYRPRSARNLPLPPRCSAVRAGHVFSATKRNSSETARSEPQDTPRGPIKGTIAGSQSNHVVLRVMFKAVEDRPTPNEVYNWKVYLISLTAAFGSLMFGYDSGFIGGMIALPSFANEFLTGGVSGKHATQSANIVSFYQIGAIVGSILVYPITEKFGRRAGMIFAGGMNALGAVLQVVATRSLGLGIFYAGRVIGGVGVGAVSMCVPIYIAEIAPTAIRGRLVGLYELMYQTGALVGFWIPYAVNTSIPSDMAKQWRIPVGIQIIPAAIIFFGALFITESPRWLLKNEKTEKALTTLSFLRNLPEDHPYVQEEVAIIQAAIALERGMSHSRGRFSTLKEIALPGNRNRLVSAAILMWFQNLTGINAINYYSPTIFKALGIQGTSTGLFSTGIYGIVKTITTAIFCIYIIDRFPRRLILTVGAAGGCFAMFYIGGYVAIAKPDPTKHLGSGGISAIAMIYIFAIFYSASWNGTVWIYSAEVFPITIRSVCMAISAAMQWLAQFTIARSTPYMIASLGYGTYVFFGIWMVIMFFWVLFFLKETKGVSLEQMDELFGLAPAHRVSANINDKQTTEHIEIKSSSGASTPRDGDSDPEKGL</sequence>
<feature type="region of interest" description="Disordered" evidence="10">
    <location>
        <begin position="108"/>
        <end position="133"/>
    </location>
</feature>
<keyword evidence="5" id="KW-0672">Quinate metabolism</keyword>
<evidence type="ECO:0000256" key="8">
    <source>
        <dbReference type="ARBA" id="ARBA00043213"/>
    </source>
</evidence>
<feature type="transmembrane region" description="Helical" evidence="11">
    <location>
        <begin position="335"/>
        <end position="356"/>
    </location>
</feature>
<evidence type="ECO:0000256" key="11">
    <source>
        <dbReference type="SAM" id="Phobius"/>
    </source>
</evidence>
<keyword evidence="14" id="KW-1185">Reference proteome</keyword>
<keyword evidence="4 11" id="KW-0812">Transmembrane</keyword>
<evidence type="ECO:0000313" key="14">
    <source>
        <dbReference type="Proteomes" id="UP000310158"/>
    </source>
</evidence>
<dbReference type="PRINTS" id="PR00171">
    <property type="entry name" value="SUGRTRNSPORT"/>
</dbReference>
<comment type="caution">
    <text evidence="13">The sequence shown here is derived from an EMBL/GenBank/DDBJ whole genome shotgun (WGS) entry which is preliminary data.</text>
</comment>
<feature type="transmembrane region" description="Helical" evidence="11">
    <location>
        <begin position="599"/>
        <end position="617"/>
    </location>
</feature>
<comment type="subcellular location">
    <subcellularLocation>
        <location evidence="1">Membrane</location>
        <topology evidence="1">Multi-pass membrane protein</topology>
    </subcellularLocation>
</comment>
<dbReference type="Proteomes" id="UP000310158">
    <property type="component" value="Unassembled WGS sequence"/>
</dbReference>
<dbReference type="NCBIfam" id="TIGR00879">
    <property type="entry name" value="SP"/>
    <property type="match status" value="1"/>
</dbReference>
<organism evidence="13 14">
    <name type="scientific">Bondarzewia mesenterica</name>
    <dbReference type="NCBI Taxonomy" id="1095465"/>
    <lineage>
        <taxon>Eukaryota</taxon>
        <taxon>Fungi</taxon>
        <taxon>Dikarya</taxon>
        <taxon>Basidiomycota</taxon>
        <taxon>Agaricomycotina</taxon>
        <taxon>Agaricomycetes</taxon>
        <taxon>Russulales</taxon>
        <taxon>Bondarzewiaceae</taxon>
        <taxon>Bondarzewia</taxon>
    </lineage>
</organism>
<evidence type="ECO:0000256" key="9">
    <source>
        <dbReference type="ARBA" id="ARBA00049119"/>
    </source>
</evidence>
<feature type="region of interest" description="Disordered" evidence="10">
    <location>
        <begin position="652"/>
        <end position="675"/>
    </location>
</feature>